<gene>
    <name evidence="2" type="ORF">B1C78_00840</name>
</gene>
<keyword evidence="3" id="KW-1185">Reference proteome</keyword>
<evidence type="ECO:0000313" key="3">
    <source>
        <dbReference type="Proteomes" id="UP000189462"/>
    </source>
</evidence>
<proteinExistence type="predicted"/>
<protein>
    <recommendedName>
        <fullName evidence="4">Tetratricopeptide repeat protein</fullName>
    </recommendedName>
</protein>
<dbReference type="InterPro" id="IPR011990">
    <property type="entry name" value="TPR-like_helical_dom_sf"/>
</dbReference>
<keyword evidence="1" id="KW-0175">Coiled coil</keyword>
<sequence length="346" mass="39478">MTLLLLLGGCAALAPLLDEEGPERVEELTEAGEYGRALAALERLIERDPDNARLLSQREYLRRRAGQFEQGILIEAAAYLRVEDWARARERYQHGLSVLPDSEALQSAYEAFEVQRQHHVRALRMRLLLARAHGLIRERPMIEELHRLSPGNYRARQQHQRVEREARELAADLMELGEAALDADDPLLAVEALTLAHALAPLNESARRLEEAEAARQARLEVLQAQPIVDPRDDETWTEQDQALLDRYHAALRGGDLVLARQLLDGLSRRHPDNEDLRRLRPGLNRAIDTRVSAGLERGLRLYAQGRIREALDVWRPLTALAPEHRELGAHVERAERVLRRLEELQ</sequence>
<dbReference type="AlphaFoldDB" id="A0A1V3NV46"/>
<reference evidence="2 3" key="1">
    <citation type="submission" date="2017-02" db="EMBL/GenBank/DDBJ databases">
        <title>Genomic diversity within the haloalkaliphilic genus Thioalkalivibrio.</title>
        <authorList>
            <person name="Ahn A.-C."/>
            <person name="Meier-Kolthoff J."/>
            <person name="Overmars L."/>
            <person name="Richter M."/>
            <person name="Woyke T."/>
            <person name="Sorokin D.Y."/>
            <person name="Muyzer G."/>
        </authorList>
    </citation>
    <scope>NUCLEOTIDE SEQUENCE [LARGE SCALE GENOMIC DNA]</scope>
    <source>
        <strain evidence="2 3">ALJD</strain>
    </source>
</reference>
<accession>A0A1V3NV46</accession>
<organism evidence="2 3">
    <name type="scientific">Thioalkalivibrio denitrificans</name>
    <dbReference type="NCBI Taxonomy" id="108003"/>
    <lineage>
        <taxon>Bacteria</taxon>
        <taxon>Pseudomonadati</taxon>
        <taxon>Pseudomonadota</taxon>
        <taxon>Gammaproteobacteria</taxon>
        <taxon>Chromatiales</taxon>
        <taxon>Ectothiorhodospiraceae</taxon>
        <taxon>Thioalkalivibrio</taxon>
    </lineage>
</organism>
<dbReference type="Gene3D" id="1.25.40.10">
    <property type="entry name" value="Tetratricopeptide repeat domain"/>
    <property type="match status" value="2"/>
</dbReference>
<evidence type="ECO:0000313" key="2">
    <source>
        <dbReference type="EMBL" id="OOG28738.1"/>
    </source>
</evidence>
<dbReference type="EMBL" id="MVBK01000003">
    <property type="protein sequence ID" value="OOG28738.1"/>
    <property type="molecule type" value="Genomic_DNA"/>
</dbReference>
<evidence type="ECO:0000256" key="1">
    <source>
        <dbReference type="SAM" id="Coils"/>
    </source>
</evidence>
<evidence type="ECO:0008006" key="4">
    <source>
        <dbReference type="Google" id="ProtNLM"/>
    </source>
</evidence>
<dbReference type="SUPFAM" id="SSF48452">
    <property type="entry name" value="TPR-like"/>
    <property type="match status" value="1"/>
</dbReference>
<feature type="coiled-coil region" evidence="1">
    <location>
        <begin position="152"/>
        <end position="179"/>
    </location>
</feature>
<dbReference type="OrthoDB" id="5783700at2"/>
<comment type="caution">
    <text evidence="2">The sequence shown here is derived from an EMBL/GenBank/DDBJ whole genome shotgun (WGS) entry which is preliminary data.</text>
</comment>
<dbReference type="Proteomes" id="UP000189462">
    <property type="component" value="Unassembled WGS sequence"/>
</dbReference>
<dbReference type="STRING" id="108003.B1C78_00840"/>
<name>A0A1V3NV46_9GAMM</name>